<keyword evidence="2" id="KW-1185">Reference proteome</keyword>
<organism evidence="1 2">
    <name type="scientific">Tegillarca granosa</name>
    <name type="common">Malaysian cockle</name>
    <name type="synonym">Anadara granosa</name>
    <dbReference type="NCBI Taxonomy" id="220873"/>
    <lineage>
        <taxon>Eukaryota</taxon>
        <taxon>Metazoa</taxon>
        <taxon>Spiralia</taxon>
        <taxon>Lophotrochozoa</taxon>
        <taxon>Mollusca</taxon>
        <taxon>Bivalvia</taxon>
        <taxon>Autobranchia</taxon>
        <taxon>Pteriomorphia</taxon>
        <taxon>Arcoida</taxon>
        <taxon>Arcoidea</taxon>
        <taxon>Arcidae</taxon>
        <taxon>Tegillarca</taxon>
    </lineage>
</organism>
<dbReference type="EMBL" id="JARBDR010000342">
    <property type="protein sequence ID" value="KAJ8314292.1"/>
    <property type="molecule type" value="Genomic_DNA"/>
</dbReference>
<comment type="caution">
    <text evidence="1">The sequence shown here is derived from an EMBL/GenBank/DDBJ whole genome shotgun (WGS) entry which is preliminary data.</text>
</comment>
<accession>A0ABQ9FEL7</accession>
<protein>
    <submittedName>
        <fullName evidence="1">Uncharacterized protein</fullName>
    </submittedName>
</protein>
<evidence type="ECO:0000313" key="1">
    <source>
        <dbReference type="EMBL" id="KAJ8314292.1"/>
    </source>
</evidence>
<dbReference type="Gene3D" id="3.40.50.300">
    <property type="entry name" value="P-loop containing nucleotide triphosphate hydrolases"/>
    <property type="match status" value="1"/>
</dbReference>
<reference evidence="1 2" key="1">
    <citation type="submission" date="2022-12" db="EMBL/GenBank/DDBJ databases">
        <title>Chromosome-level genome of Tegillarca granosa.</title>
        <authorList>
            <person name="Kim J."/>
        </authorList>
    </citation>
    <scope>NUCLEOTIDE SEQUENCE [LARGE SCALE GENOMIC DNA]</scope>
    <source>
        <strain evidence="1">Teg-2019</strain>
        <tissue evidence="1">Adductor muscle</tissue>
    </source>
</reference>
<name>A0ABQ9FEL7_TEGGR</name>
<gene>
    <name evidence="1" type="ORF">KUTeg_008853</name>
</gene>
<sequence>MLVNFTLQKDITSSLAALVVTPLKKIKDGQATILITSSENFREEYRKVGVLQSILDCPVLSLTATATKEIKDDIASALGLTDFKVISTLPNRQVRY</sequence>
<evidence type="ECO:0000313" key="2">
    <source>
        <dbReference type="Proteomes" id="UP001217089"/>
    </source>
</evidence>
<dbReference type="InterPro" id="IPR027417">
    <property type="entry name" value="P-loop_NTPase"/>
</dbReference>
<dbReference type="Proteomes" id="UP001217089">
    <property type="component" value="Unassembled WGS sequence"/>
</dbReference>
<proteinExistence type="predicted"/>